<evidence type="ECO:0000313" key="2">
    <source>
        <dbReference type="EMBL" id="STZ28188.1"/>
    </source>
</evidence>
<accession>A0A378RNA1</accession>
<sequence>MLSFNNETKQLIIQDNYKGRLTSSRLMSAVILAMSLVRLFMANWESPKEMDYVFCIIAAVFLFLVYKNFLTKTAAEQIDKVAIKYVKMPKGLATKAVVKLNNGKVREIFNLKTKEQQGVLRKILTNAKITMK</sequence>
<evidence type="ECO:0000256" key="1">
    <source>
        <dbReference type="SAM" id="Phobius"/>
    </source>
</evidence>
<reference evidence="2 3" key="1">
    <citation type="submission" date="2018-06" db="EMBL/GenBank/DDBJ databases">
        <authorList>
            <consortium name="Pathogen Informatics"/>
            <person name="Doyle S."/>
        </authorList>
    </citation>
    <scope>NUCLEOTIDE SEQUENCE [LARGE SCALE GENOMIC DNA]</scope>
    <source>
        <strain evidence="2 3">NCTC11179</strain>
    </source>
</reference>
<feature type="transmembrane region" description="Helical" evidence="1">
    <location>
        <begin position="26"/>
        <end position="44"/>
    </location>
</feature>
<feature type="transmembrane region" description="Helical" evidence="1">
    <location>
        <begin position="50"/>
        <end position="70"/>
    </location>
</feature>
<keyword evidence="1" id="KW-0472">Membrane</keyword>
<gene>
    <name evidence="2" type="ORF">NCTC11179_01730</name>
</gene>
<evidence type="ECO:0000313" key="3">
    <source>
        <dbReference type="Proteomes" id="UP000255024"/>
    </source>
</evidence>
<keyword evidence="3" id="KW-1185">Reference proteome</keyword>
<organism evidence="2 3">
    <name type="scientific">Myroides odoratus</name>
    <name type="common">Flavobacterium odoratum</name>
    <dbReference type="NCBI Taxonomy" id="256"/>
    <lineage>
        <taxon>Bacteria</taxon>
        <taxon>Pseudomonadati</taxon>
        <taxon>Bacteroidota</taxon>
        <taxon>Flavobacteriia</taxon>
        <taxon>Flavobacteriales</taxon>
        <taxon>Flavobacteriaceae</taxon>
        <taxon>Myroides</taxon>
    </lineage>
</organism>
<dbReference type="RefSeq" id="WP_115091081.1">
    <property type="nucleotide sequence ID" value="NZ_CP068107.1"/>
</dbReference>
<proteinExistence type="predicted"/>
<protein>
    <submittedName>
        <fullName evidence="2">Uncharacterized protein</fullName>
    </submittedName>
</protein>
<keyword evidence="1" id="KW-1133">Transmembrane helix</keyword>
<dbReference type="Proteomes" id="UP000255024">
    <property type="component" value="Unassembled WGS sequence"/>
</dbReference>
<dbReference type="EMBL" id="UGQL01000001">
    <property type="protein sequence ID" value="STZ28188.1"/>
    <property type="molecule type" value="Genomic_DNA"/>
</dbReference>
<name>A0A378RNA1_MYROD</name>
<dbReference type="AlphaFoldDB" id="A0A378RNA1"/>
<keyword evidence="1" id="KW-0812">Transmembrane</keyword>